<dbReference type="Proteomes" id="UP000269220">
    <property type="component" value="Unassembled WGS sequence"/>
</dbReference>
<proteinExistence type="predicted"/>
<gene>
    <name evidence="1" type="ORF">D8800_00485</name>
</gene>
<dbReference type="EMBL" id="RMVN01000001">
    <property type="protein sequence ID" value="RSK22319.1"/>
    <property type="molecule type" value="Genomic_DNA"/>
</dbReference>
<evidence type="ECO:0000313" key="2">
    <source>
        <dbReference type="Proteomes" id="UP000269220"/>
    </source>
</evidence>
<organism evidence="1 2">
    <name type="scientific">Streptococcus oralis</name>
    <dbReference type="NCBI Taxonomy" id="1303"/>
    <lineage>
        <taxon>Bacteria</taxon>
        <taxon>Bacillati</taxon>
        <taxon>Bacillota</taxon>
        <taxon>Bacilli</taxon>
        <taxon>Lactobacillales</taxon>
        <taxon>Streptococcaceae</taxon>
        <taxon>Streptococcus</taxon>
    </lineage>
</organism>
<dbReference type="AlphaFoldDB" id="A0A428IWW9"/>
<name>A0A428IWW9_STROR</name>
<protein>
    <recommendedName>
        <fullName evidence="3">Zinc chelation protein SecC</fullName>
    </recommendedName>
</protein>
<comment type="caution">
    <text evidence="1">The sequence shown here is derived from an EMBL/GenBank/DDBJ whole genome shotgun (WGS) entry which is preliminary data.</text>
</comment>
<reference evidence="1 2" key="1">
    <citation type="submission" date="2018-11" db="EMBL/GenBank/DDBJ databases">
        <title>Species Designations Belie Phenotypic and Genotypic Heterogeneity in Oral Streptococci.</title>
        <authorList>
            <person name="Velsko I."/>
        </authorList>
    </citation>
    <scope>NUCLEOTIDE SEQUENCE [LARGE SCALE GENOMIC DNA]</scope>
    <source>
        <strain evidence="1 2">BCC05</strain>
    </source>
</reference>
<evidence type="ECO:0000313" key="1">
    <source>
        <dbReference type="EMBL" id="RSK22319.1"/>
    </source>
</evidence>
<dbReference type="RefSeq" id="WP_125457929.1">
    <property type="nucleotide sequence ID" value="NZ_RMVN01000001.1"/>
</dbReference>
<evidence type="ECO:0008006" key="3">
    <source>
        <dbReference type="Google" id="ProtNLM"/>
    </source>
</evidence>
<accession>A0A428IWW9</accession>
<sequence>MINFRDYFSIFNRKQYPNFKSSSEDILLDETGPCLCLSGKIFNDCCRKKWEEACRLPEIEREKRLSEFYQLSLYEKDHHIAPKSNSVIFEKDSRGKKKRIKYCTAKKIYSKDCEDLIKNAHTLSRGNNFKSLTDENSVYTFNEHVPIIFWNIDKIDSCYINQKVENQASAYPIYCNKHDTLIFKEIEQAGKSPFENTYIENIEYAIKSCSFELYYKVLNLKYLAYIFENEPLVLDRNFNNSYFLTQKYMFETNNVSNKLLDLHKKYFQKGYKFKKFKTVVINIPSKKIECTLSEMLKVDGINVFINMINCPLPKIIISWYDNGQVCNRDWEEWVNLILMNSTNIFFSNQFISGLDQYEKTYLYLNHRRTSELSQEQQNFLKINDKLLKGIINKLCNLSPF</sequence>